<evidence type="ECO:0000256" key="2">
    <source>
        <dbReference type="ARBA" id="ARBA00022448"/>
    </source>
</evidence>
<dbReference type="InterPro" id="IPR017871">
    <property type="entry name" value="ABC_transporter-like_CS"/>
</dbReference>
<dbReference type="Gene3D" id="3.40.50.300">
    <property type="entry name" value="P-loop containing nucleotide triphosphate hydrolases"/>
    <property type="match status" value="1"/>
</dbReference>
<keyword evidence="9" id="KW-1185">Reference proteome</keyword>
<dbReference type="SUPFAM" id="SSF52540">
    <property type="entry name" value="P-loop containing nucleoside triphosphate hydrolases"/>
    <property type="match status" value="1"/>
</dbReference>
<proteinExistence type="inferred from homology"/>
<feature type="region of interest" description="Disordered" evidence="6">
    <location>
        <begin position="1"/>
        <end position="21"/>
    </location>
</feature>
<dbReference type="PROSITE" id="PS50893">
    <property type="entry name" value="ABC_TRANSPORTER_2"/>
    <property type="match status" value="1"/>
</dbReference>
<dbReference type="InterPro" id="IPR050166">
    <property type="entry name" value="ABC_transporter_ATP-bind"/>
</dbReference>
<evidence type="ECO:0000259" key="7">
    <source>
        <dbReference type="PROSITE" id="PS50893"/>
    </source>
</evidence>
<dbReference type="OrthoDB" id="8683598at2"/>
<evidence type="ECO:0000256" key="6">
    <source>
        <dbReference type="SAM" id="MobiDB-lite"/>
    </source>
</evidence>
<dbReference type="Proteomes" id="UP000277294">
    <property type="component" value="Unassembled WGS sequence"/>
</dbReference>
<dbReference type="PANTHER" id="PTHR42788:SF13">
    <property type="entry name" value="ALIPHATIC SULFONATES IMPORT ATP-BINDING PROTEIN SSUB"/>
    <property type="match status" value="1"/>
</dbReference>
<name>A0A3P4AZN5_9BURK</name>
<keyword evidence="4" id="KW-0547">Nucleotide-binding</keyword>
<dbReference type="Pfam" id="PF00005">
    <property type="entry name" value="ABC_tran"/>
    <property type="match status" value="1"/>
</dbReference>
<evidence type="ECO:0000256" key="1">
    <source>
        <dbReference type="ARBA" id="ARBA00005417"/>
    </source>
</evidence>
<comment type="similarity">
    <text evidence="1">Belongs to the ABC transporter superfamily.</text>
</comment>
<accession>A0A3P4AZN5</accession>
<evidence type="ECO:0000313" key="9">
    <source>
        <dbReference type="Proteomes" id="UP000277294"/>
    </source>
</evidence>
<evidence type="ECO:0000313" key="8">
    <source>
        <dbReference type="EMBL" id="VCU68806.1"/>
    </source>
</evidence>
<keyword evidence="3" id="KW-0472">Membrane</keyword>
<dbReference type="InterPro" id="IPR027417">
    <property type="entry name" value="P-loop_NTPase"/>
</dbReference>
<keyword evidence="3" id="KW-1003">Cell membrane</keyword>
<dbReference type="InterPro" id="IPR003439">
    <property type="entry name" value="ABC_transporter-like_ATP-bd"/>
</dbReference>
<dbReference type="EMBL" id="UWPJ01000008">
    <property type="protein sequence ID" value="VCU68806.1"/>
    <property type="molecule type" value="Genomic_DNA"/>
</dbReference>
<dbReference type="PROSITE" id="PS00211">
    <property type="entry name" value="ABC_TRANSPORTER_1"/>
    <property type="match status" value="1"/>
</dbReference>
<dbReference type="CDD" id="cd03293">
    <property type="entry name" value="ABC_NrtD_SsuB_transporters"/>
    <property type="match status" value="1"/>
</dbReference>
<dbReference type="AlphaFoldDB" id="A0A3P4AZN5"/>
<dbReference type="GO" id="GO:0016887">
    <property type="term" value="F:ATP hydrolysis activity"/>
    <property type="evidence" value="ECO:0007669"/>
    <property type="project" value="InterPro"/>
</dbReference>
<reference evidence="8 9" key="1">
    <citation type="submission" date="2018-10" db="EMBL/GenBank/DDBJ databases">
        <authorList>
            <person name="Criscuolo A."/>
        </authorList>
    </citation>
    <scope>NUCLEOTIDE SEQUENCE [LARGE SCALE GENOMIC DNA]</scope>
    <source>
        <strain evidence="8">DnA1</strain>
    </source>
</reference>
<keyword evidence="8" id="KW-0378">Hydrolase</keyword>
<feature type="domain" description="ABC transporter" evidence="7">
    <location>
        <begin position="24"/>
        <end position="252"/>
    </location>
</feature>
<sequence>MPVSHHAVEAHTPAPPNGRQGAKVEIRELYKAFDSKGGRFVALDRVNLSIAAGEFLCIVGPSGCGKSTLIRILAGLETPDSGTAAIDSGGWPVENAMVFQEASLFPWMSVFDNVAFGLRNRGVPASDCAQRVGEALQLVGLSKFHKHYPHQLSGGMKQRAAIARAFVTNPALLLMDEPFAALDAQNRAILQDELVRIWETSRKTVVYVTHSLEEALMLGDRTIIMTAQPGRIKEEIHIPFARPRNIMEISATPEFAQMKMRLWRTLEEEVVRARKEMEQS</sequence>
<keyword evidence="2" id="KW-0813">Transport</keyword>
<gene>
    <name evidence="8" type="primary">ssuB_4</name>
    <name evidence="8" type="ORF">PIGHUM_00864</name>
</gene>
<organism evidence="8 9">
    <name type="scientific">Pigmentiphaga humi</name>
    <dbReference type="NCBI Taxonomy" id="2478468"/>
    <lineage>
        <taxon>Bacteria</taxon>
        <taxon>Pseudomonadati</taxon>
        <taxon>Pseudomonadota</taxon>
        <taxon>Betaproteobacteria</taxon>
        <taxon>Burkholderiales</taxon>
        <taxon>Alcaligenaceae</taxon>
        <taxon>Pigmentiphaga</taxon>
    </lineage>
</organism>
<keyword evidence="5 8" id="KW-0067">ATP-binding</keyword>
<dbReference type="InterPro" id="IPR003593">
    <property type="entry name" value="AAA+_ATPase"/>
</dbReference>
<dbReference type="EC" id="3.6.3.-" evidence="8"/>
<evidence type="ECO:0000256" key="3">
    <source>
        <dbReference type="ARBA" id="ARBA00022475"/>
    </source>
</evidence>
<dbReference type="RefSeq" id="WP_124078026.1">
    <property type="nucleotide sequence ID" value="NZ_UWPJ01000008.1"/>
</dbReference>
<evidence type="ECO:0000256" key="5">
    <source>
        <dbReference type="ARBA" id="ARBA00022840"/>
    </source>
</evidence>
<protein>
    <submittedName>
        <fullName evidence="8">Aliphatic sulfonates import ATP-binding protein SsuB</fullName>
        <ecNumber evidence="8">3.6.3.-</ecNumber>
    </submittedName>
</protein>
<dbReference type="GO" id="GO:0005524">
    <property type="term" value="F:ATP binding"/>
    <property type="evidence" value="ECO:0007669"/>
    <property type="project" value="UniProtKB-KW"/>
</dbReference>
<dbReference type="PANTHER" id="PTHR42788">
    <property type="entry name" value="TAURINE IMPORT ATP-BINDING PROTEIN-RELATED"/>
    <property type="match status" value="1"/>
</dbReference>
<dbReference type="SMART" id="SM00382">
    <property type="entry name" value="AAA"/>
    <property type="match status" value="1"/>
</dbReference>
<evidence type="ECO:0000256" key="4">
    <source>
        <dbReference type="ARBA" id="ARBA00022741"/>
    </source>
</evidence>